<dbReference type="PROSITE" id="PS50144">
    <property type="entry name" value="MATH"/>
    <property type="match status" value="1"/>
</dbReference>
<dbReference type="InterPro" id="IPR008974">
    <property type="entry name" value="TRAF-like"/>
</dbReference>
<dbReference type="PANTHER" id="PTHR26379">
    <property type="entry name" value="BTB/POZ AND MATH DOMAIN-CONTAINING PROTEIN 1"/>
    <property type="match status" value="1"/>
</dbReference>
<dbReference type="Proteomes" id="UP000479710">
    <property type="component" value="Unassembled WGS sequence"/>
</dbReference>
<dbReference type="GO" id="GO:0016567">
    <property type="term" value="P:protein ubiquitination"/>
    <property type="evidence" value="ECO:0007669"/>
    <property type="project" value="InterPro"/>
</dbReference>
<dbReference type="Gene3D" id="2.60.210.10">
    <property type="entry name" value="Apoptosis, Tumor Necrosis Factor Receptor Associated Protein 2, Chain A"/>
    <property type="match status" value="1"/>
</dbReference>
<protein>
    <recommendedName>
        <fullName evidence="1">MATH domain-containing protein</fullName>
    </recommendedName>
</protein>
<reference evidence="2 3" key="1">
    <citation type="submission" date="2019-11" db="EMBL/GenBank/DDBJ databases">
        <title>Whole genome sequence of Oryza granulata.</title>
        <authorList>
            <person name="Li W."/>
        </authorList>
    </citation>
    <scope>NUCLEOTIDE SEQUENCE [LARGE SCALE GENOMIC DNA]</scope>
    <source>
        <strain evidence="3">cv. Menghai</strain>
        <tissue evidence="2">Leaf</tissue>
    </source>
</reference>
<dbReference type="InterPro" id="IPR045005">
    <property type="entry name" value="BPM1-6"/>
</dbReference>
<feature type="domain" description="MATH" evidence="1">
    <location>
        <begin position="23"/>
        <end position="157"/>
    </location>
</feature>
<dbReference type="SUPFAM" id="SSF49599">
    <property type="entry name" value="TRAF domain-like"/>
    <property type="match status" value="1"/>
</dbReference>
<evidence type="ECO:0000313" key="2">
    <source>
        <dbReference type="EMBL" id="KAF0897494.1"/>
    </source>
</evidence>
<organism evidence="2 3">
    <name type="scientific">Oryza meyeriana var. granulata</name>
    <dbReference type="NCBI Taxonomy" id="110450"/>
    <lineage>
        <taxon>Eukaryota</taxon>
        <taxon>Viridiplantae</taxon>
        <taxon>Streptophyta</taxon>
        <taxon>Embryophyta</taxon>
        <taxon>Tracheophyta</taxon>
        <taxon>Spermatophyta</taxon>
        <taxon>Magnoliopsida</taxon>
        <taxon>Liliopsida</taxon>
        <taxon>Poales</taxon>
        <taxon>Poaceae</taxon>
        <taxon>BOP clade</taxon>
        <taxon>Oryzoideae</taxon>
        <taxon>Oryzeae</taxon>
        <taxon>Oryzinae</taxon>
        <taxon>Oryza</taxon>
        <taxon>Oryza meyeriana</taxon>
    </lineage>
</organism>
<keyword evidence="3" id="KW-1185">Reference proteome</keyword>
<comment type="caution">
    <text evidence="2">The sequence shown here is derived from an EMBL/GenBank/DDBJ whole genome shotgun (WGS) entry which is preliminary data.</text>
</comment>
<gene>
    <name evidence="2" type="ORF">E2562_037621</name>
</gene>
<dbReference type="OrthoDB" id="597308at2759"/>
<name>A0A6G1CCI1_9ORYZ</name>
<accession>A0A6G1CCI1</accession>
<sequence>MSIATILTPSPPSASTIALTATTGCHLLKIERYSHARLLGNGKYLKSAKFKAAGHTWRILFYPNNKFRTDGDTISLKLQLVDRSKDVTAEIKFSMLHRCHTDETSGPYNHWKIRHTFKTGRYNKCGINWFVGTNELEKPHYKYIEQDDDSIVVQCNIKVLNKPDIHGHSLEKLGLICHCEDDTCNRLHDIWPAMSVEPGVNCKGAFIRLFSCFVA</sequence>
<proteinExistence type="predicted"/>
<dbReference type="EMBL" id="SPHZ02000010">
    <property type="protein sequence ID" value="KAF0897494.1"/>
    <property type="molecule type" value="Genomic_DNA"/>
</dbReference>
<dbReference type="InterPro" id="IPR002083">
    <property type="entry name" value="MATH/TRAF_dom"/>
</dbReference>
<dbReference type="Pfam" id="PF22486">
    <property type="entry name" value="MATH_2"/>
    <property type="match status" value="1"/>
</dbReference>
<dbReference type="AlphaFoldDB" id="A0A6G1CCI1"/>
<dbReference type="PANTHER" id="PTHR26379:SF443">
    <property type="entry name" value="MATH DOMAIN CONTAINING PROTEIN"/>
    <property type="match status" value="1"/>
</dbReference>
<evidence type="ECO:0000313" key="3">
    <source>
        <dbReference type="Proteomes" id="UP000479710"/>
    </source>
</evidence>
<evidence type="ECO:0000259" key="1">
    <source>
        <dbReference type="PROSITE" id="PS50144"/>
    </source>
</evidence>
<dbReference type="CDD" id="cd00121">
    <property type="entry name" value="MATH"/>
    <property type="match status" value="1"/>
</dbReference>